<dbReference type="InterPro" id="IPR032800">
    <property type="entry name" value="TRP_N"/>
</dbReference>
<protein>
    <recommendedName>
        <fullName evidence="10">ML-like domain-containing protein</fullName>
    </recommendedName>
</protein>
<reference evidence="11 12" key="2">
    <citation type="journal article" date="2014" name="J. Gen. Appl. Microbiol.">
        <title>The early diverging ascomycetous budding yeast Saitoella complicata has three histone deacetylases belonging to the Clr6, Hos2, and Rpd3 lineages.</title>
        <authorList>
            <person name="Nishida H."/>
            <person name="Matsumoto T."/>
            <person name="Kondo S."/>
            <person name="Hamamoto M."/>
            <person name="Yoshikawa H."/>
        </authorList>
    </citation>
    <scope>NUCLEOTIDE SEQUENCE [LARGE SCALE GENOMIC DNA]</scope>
    <source>
        <strain evidence="11 12">NRRL Y-17804</strain>
    </source>
</reference>
<feature type="transmembrane region" description="Helical" evidence="8">
    <location>
        <begin position="581"/>
        <end position="605"/>
    </location>
</feature>
<comment type="subcellular location">
    <subcellularLocation>
        <location evidence="1">Membrane</location>
        <topology evidence="1">Multi-pass membrane protein</topology>
    </subcellularLocation>
</comment>
<name>A0A0E9NDV3_SAICN</name>
<keyword evidence="12" id="KW-1185">Reference proteome</keyword>
<feature type="domain" description="ML-like" evidence="10">
    <location>
        <begin position="30"/>
        <end position="171"/>
    </location>
</feature>
<comment type="similarity">
    <text evidence="2">Belongs to the transient receptor potential (TRP) ion channel family.</text>
</comment>
<feature type="signal peptide" evidence="9">
    <location>
        <begin position="1"/>
        <end position="28"/>
    </location>
</feature>
<dbReference type="InterPro" id="IPR040241">
    <property type="entry name" value="TRP_Flc/Pkd2-like"/>
</dbReference>
<feature type="transmembrane region" description="Helical" evidence="8">
    <location>
        <begin position="524"/>
        <end position="545"/>
    </location>
</feature>
<feature type="compositionally biased region" description="Polar residues" evidence="7">
    <location>
        <begin position="729"/>
        <end position="738"/>
    </location>
</feature>
<dbReference type="GO" id="GO:0016020">
    <property type="term" value="C:membrane"/>
    <property type="evidence" value="ECO:0007669"/>
    <property type="project" value="UniProtKB-SubCell"/>
</dbReference>
<proteinExistence type="inferred from homology"/>
<evidence type="ECO:0000256" key="7">
    <source>
        <dbReference type="SAM" id="MobiDB-lite"/>
    </source>
</evidence>
<reference evidence="11 12" key="1">
    <citation type="journal article" date="2011" name="J. Gen. Appl. Microbiol.">
        <title>Draft genome sequencing of the enigmatic yeast Saitoella complicata.</title>
        <authorList>
            <person name="Nishida H."/>
            <person name="Hamamoto M."/>
            <person name="Sugiyama J."/>
        </authorList>
    </citation>
    <scope>NUCLEOTIDE SEQUENCE [LARGE SCALE GENOMIC DNA]</scope>
    <source>
        <strain evidence="11 12">NRRL Y-17804</strain>
    </source>
</reference>
<gene>
    <name evidence="11" type="ORF">G7K_2212-t1</name>
</gene>
<dbReference type="AlphaFoldDB" id="A0A0E9NDV3"/>
<dbReference type="Pfam" id="PF06011">
    <property type="entry name" value="TRP"/>
    <property type="match status" value="1"/>
</dbReference>
<keyword evidence="3 8" id="KW-0812">Transmembrane</keyword>
<dbReference type="GO" id="GO:0055085">
    <property type="term" value="P:transmembrane transport"/>
    <property type="evidence" value="ECO:0007669"/>
    <property type="project" value="TreeGrafter"/>
</dbReference>
<feature type="transmembrane region" description="Helical" evidence="8">
    <location>
        <begin position="611"/>
        <end position="641"/>
    </location>
</feature>
<accession>A0A0E9NDV3</accession>
<feature type="chain" id="PRO_5002430303" description="ML-like domain-containing protein" evidence="9">
    <location>
        <begin position="29"/>
        <end position="849"/>
    </location>
</feature>
<dbReference type="InterPro" id="IPR010308">
    <property type="entry name" value="TRP_C"/>
</dbReference>
<comment type="caution">
    <text evidence="11">The sequence shown here is derived from an EMBL/GenBank/DDBJ whole genome shotgun (WGS) entry which is preliminary data.</text>
</comment>
<evidence type="ECO:0000256" key="2">
    <source>
        <dbReference type="ARBA" id="ARBA00010642"/>
    </source>
</evidence>
<feature type="transmembrane region" description="Helical" evidence="8">
    <location>
        <begin position="461"/>
        <end position="483"/>
    </location>
</feature>
<evidence type="ECO:0000256" key="5">
    <source>
        <dbReference type="ARBA" id="ARBA00022989"/>
    </source>
</evidence>
<evidence type="ECO:0000256" key="1">
    <source>
        <dbReference type="ARBA" id="ARBA00004141"/>
    </source>
</evidence>
<keyword evidence="5 8" id="KW-1133">Transmembrane helix</keyword>
<feature type="transmembrane region" description="Helical" evidence="8">
    <location>
        <begin position="381"/>
        <end position="407"/>
    </location>
</feature>
<feature type="transmembrane region" description="Helical" evidence="8">
    <location>
        <begin position="435"/>
        <end position="455"/>
    </location>
</feature>
<evidence type="ECO:0000313" key="12">
    <source>
        <dbReference type="Proteomes" id="UP000033140"/>
    </source>
</evidence>
<evidence type="ECO:0000256" key="4">
    <source>
        <dbReference type="ARBA" id="ARBA00022729"/>
    </source>
</evidence>
<evidence type="ECO:0000256" key="8">
    <source>
        <dbReference type="SAM" id="Phobius"/>
    </source>
</evidence>
<dbReference type="GO" id="GO:0009272">
    <property type="term" value="P:fungal-type cell wall biogenesis"/>
    <property type="evidence" value="ECO:0007669"/>
    <property type="project" value="TreeGrafter"/>
</dbReference>
<evidence type="ECO:0000256" key="6">
    <source>
        <dbReference type="ARBA" id="ARBA00023136"/>
    </source>
</evidence>
<dbReference type="PANTHER" id="PTHR31145">
    <property type="entry name" value="INTEGRAL MEMBRANE PROTEIN (AFU_ORTHOLOGUE AFUA_7G01610)"/>
    <property type="match status" value="1"/>
</dbReference>
<evidence type="ECO:0000256" key="3">
    <source>
        <dbReference type="ARBA" id="ARBA00022692"/>
    </source>
</evidence>
<keyword evidence="4 9" id="KW-0732">Signal</keyword>
<feature type="transmembrane region" description="Helical" evidence="8">
    <location>
        <begin position="551"/>
        <end position="569"/>
    </location>
</feature>
<organism evidence="11 12">
    <name type="scientific">Saitoella complicata (strain BCRC 22490 / CBS 7301 / JCM 7358 / NBRC 10748 / NRRL Y-17804)</name>
    <dbReference type="NCBI Taxonomy" id="698492"/>
    <lineage>
        <taxon>Eukaryota</taxon>
        <taxon>Fungi</taxon>
        <taxon>Dikarya</taxon>
        <taxon>Ascomycota</taxon>
        <taxon>Taphrinomycotina</taxon>
        <taxon>Taphrinomycotina incertae sedis</taxon>
        <taxon>Saitoella</taxon>
    </lineage>
</organism>
<evidence type="ECO:0000313" key="11">
    <source>
        <dbReference type="EMBL" id="GAO48024.1"/>
    </source>
</evidence>
<dbReference type="OMA" id="FQAQAFI"/>
<evidence type="ECO:0000259" key="10">
    <source>
        <dbReference type="SMART" id="SM01320"/>
    </source>
</evidence>
<reference evidence="11 12" key="3">
    <citation type="journal article" date="2015" name="Genome Announc.">
        <title>Draft Genome Sequence of the Archiascomycetous Yeast Saitoella complicata.</title>
        <authorList>
            <person name="Yamauchi K."/>
            <person name="Kondo S."/>
            <person name="Hamamoto M."/>
            <person name="Takahashi Y."/>
            <person name="Ogura Y."/>
            <person name="Hayashi T."/>
            <person name="Nishida H."/>
        </authorList>
    </citation>
    <scope>NUCLEOTIDE SEQUENCE [LARGE SCALE GENOMIC DNA]</scope>
    <source>
        <strain evidence="11 12">NRRL Y-17804</strain>
    </source>
</reference>
<keyword evidence="6 8" id="KW-0472">Membrane</keyword>
<dbReference type="SMART" id="SM01320">
    <property type="entry name" value="TRP_N"/>
    <property type="match status" value="1"/>
</dbReference>
<feature type="region of interest" description="Disordered" evidence="7">
    <location>
        <begin position="704"/>
        <end position="807"/>
    </location>
</feature>
<dbReference type="Pfam" id="PF14558">
    <property type="entry name" value="TRP_N"/>
    <property type="match status" value="1"/>
</dbReference>
<sequence length="849" mass="92790">MASIPPISRFLQTLTLLYLLLTTTTVDAVKSIGTRSLSTCMQNSQISATVFDVTFTPNNASFAFDIEGSTNVSGVVNVTLLIQAYGFQIFEKTINPCDYDWASGVLCPMSPGDLNMVGTFAVDADVVSKIPGIAYDVPDIDGSVRIMINSTEDNTMLACVESELYNGKTVYYTSVSWVTGVIASAALMASAVASTLGHSNTAAHVAANSIALFGYFQAQAIVGMMAVGMPPIVDSWTQNFAWTMGVIKLGFINVCTKWYVRATGGTPSTLVEDSSQGAVSVVTKRSLEAVGGLLRRGVDDFGLGSKREWGMQIAPEFEGMDQMLGLGMRSTSNILKGAIHGTKKLFLRADTTDDSASTSTTAVLRGIDRVAWRAGIESTSLFLTGFIFFLVALAVAVIGVLLFRGITELCARRRWMRQDRFLEFRRGWKQVLKGTVYRLVLIGWPQMALLCLWELTVRDSAAVVVLAVITFLVMFALLAYAAWHVIRIAKRSIVMHNSPAYILYSDPSQLARWGFLYVQYRATAYWFIVPVLGYSLAKACIIAFGQNNGNAEAVALLVLELMFLVGVCVMRPYMDRATNIFNISIAVVNLINSIFLIIFSDLFYVSGIASGVLGVVFFILNAAFALVLLILVIVAAFYALFSKNPDVRYQPMRDDRTSFMKGGFGAPAATELDALASPTLPQGEENRLKRMELIDEDEFMHRDTSYRGVGHGSRDPSPINLPPHAAGMQSPSTGSRPTSPLVAPRGSDIGLQRPSYDDRAPRQQYSNESFVSGGRSLYGGANPSQSSVPMLRDPSHNETPPPQYQQMQGQWHRGAGYVLLCFLFDIYAYTCDCGFLDPSRSFLRGSLRT</sequence>
<dbReference type="PANTHER" id="PTHR31145:SF2">
    <property type="entry name" value="FLAVIN CARRIER PROTEIN 2"/>
    <property type="match status" value="1"/>
</dbReference>
<dbReference type="STRING" id="698492.A0A0E9NDV3"/>
<evidence type="ECO:0000256" key="9">
    <source>
        <dbReference type="SAM" id="SignalP"/>
    </source>
</evidence>
<dbReference type="Proteomes" id="UP000033140">
    <property type="component" value="Unassembled WGS sequence"/>
</dbReference>
<dbReference type="EMBL" id="BACD03000012">
    <property type="protein sequence ID" value="GAO48024.1"/>
    <property type="molecule type" value="Genomic_DNA"/>
</dbReference>